<dbReference type="OrthoDB" id="9779092at2"/>
<reference evidence="8 9" key="1">
    <citation type="submission" date="2018-04" db="EMBL/GenBank/DDBJ databases">
        <title>Genomic Encyclopedia of Type Strains, Phase IV (KMG-IV): sequencing the most valuable type-strain genomes for metagenomic binning, comparative biology and taxonomic classification.</title>
        <authorList>
            <person name="Goeker M."/>
        </authorList>
    </citation>
    <scope>NUCLEOTIDE SEQUENCE [LARGE SCALE GENOMIC DNA]</scope>
    <source>
        <strain evidence="8 9">DSM 28520</strain>
    </source>
</reference>
<feature type="transmembrane region" description="Helical" evidence="7">
    <location>
        <begin position="374"/>
        <end position="390"/>
    </location>
</feature>
<sequence>MEPVQLSPLRKGIVGVQFLFVAFGATVLVPLLVGLDPSTALFTAGIGTLIFHLVTKGKVPIFLGSSFAFIAPIIKATEMYGLPGALSGMVGVGLVYFLMSALVKWQGVGIIRRLFPPVVIGPVIILIGLSLAGTGVQMAQSNWILACVALFTAITVTMVARGLFKLIPIFCGIVVGYVVAVIFFDVDLTQVHEAAWIGLPQFSFPQFSLPPILFMLPVAIAPVIEHVGDVYVVNTVAGKDFVKDPGLHRTLLGDGLACATAGFLGGPPVTTYSEVTGAMALTKVTDPTVIRIAAVTGIVFSVVGKVSALLKSIPSAVLGGIMLLLFGTIAAAGIANMVNHQVDMSKTRNIIIVSLTLTLGIGGAVISFGEFSMAGIGLAAIVGVLLNLVLPQDKD</sequence>
<name>A0A2U1F6M6_9PORP</name>
<feature type="transmembrane region" description="Helical" evidence="7">
    <location>
        <begin position="289"/>
        <end position="310"/>
    </location>
</feature>
<comment type="similarity">
    <text evidence="2">Belongs to the nucleobase:cation symporter-2 (NCS2) (TC 2.A.40) family.</text>
</comment>
<gene>
    <name evidence="8" type="ORF">C7382_11727</name>
</gene>
<keyword evidence="9" id="KW-1185">Reference proteome</keyword>
<dbReference type="InterPro" id="IPR006043">
    <property type="entry name" value="NCS2"/>
</dbReference>
<comment type="caution">
    <text evidence="8">The sequence shown here is derived from an EMBL/GenBank/DDBJ whole genome shotgun (WGS) entry which is preliminary data.</text>
</comment>
<dbReference type="NCBIfam" id="TIGR00801">
    <property type="entry name" value="ncs2"/>
    <property type="match status" value="1"/>
</dbReference>
<dbReference type="RefSeq" id="WP_116679909.1">
    <property type="nucleotide sequence ID" value="NZ_JBGXZY010000128.1"/>
</dbReference>
<dbReference type="AlphaFoldDB" id="A0A2U1F6M6"/>
<feature type="transmembrane region" description="Helical" evidence="7">
    <location>
        <begin position="12"/>
        <end position="32"/>
    </location>
</feature>
<evidence type="ECO:0000256" key="4">
    <source>
        <dbReference type="ARBA" id="ARBA00022692"/>
    </source>
</evidence>
<dbReference type="PANTHER" id="PTHR42810:SF2">
    <property type="entry name" value="PURINE PERMEASE C1399.01C-RELATED"/>
    <property type="match status" value="1"/>
</dbReference>
<feature type="transmembrane region" description="Helical" evidence="7">
    <location>
        <begin position="114"/>
        <end position="136"/>
    </location>
</feature>
<dbReference type="Pfam" id="PF00860">
    <property type="entry name" value="Xan_ur_permease"/>
    <property type="match status" value="1"/>
</dbReference>
<dbReference type="Proteomes" id="UP000245462">
    <property type="component" value="Unassembled WGS sequence"/>
</dbReference>
<proteinExistence type="inferred from homology"/>
<feature type="transmembrane region" description="Helical" evidence="7">
    <location>
        <begin position="204"/>
        <end position="224"/>
    </location>
</feature>
<evidence type="ECO:0000313" key="8">
    <source>
        <dbReference type="EMBL" id="PVZ07833.1"/>
    </source>
</evidence>
<feature type="transmembrane region" description="Helical" evidence="7">
    <location>
        <begin position="316"/>
        <end position="338"/>
    </location>
</feature>
<evidence type="ECO:0000256" key="1">
    <source>
        <dbReference type="ARBA" id="ARBA00004141"/>
    </source>
</evidence>
<dbReference type="PROSITE" id="PS01116">
    <property type="entry name" value="XANTH_URACIL_PERMASE"/>
    <property type="match status" value="1"/>
</dbReference>
<keyword evidence="4 7" id="KW-0812">Transmembrane</keyword>
<dbReference type="EMBL" id="QEKY01000017">
    <property type="protein sequence ID" value="PVZ07833.1"/>
    <property type="molecule type" value="Genomic_DNA"/>
</dbReference>
<comment type="subcellular location">
    <subcellularLocation>
        <location evidence="1">Membrane</location>
        <topology evidence="1">Multi-pass membrane protein</topology>
    </subcellularLocation>
</comment>
<feature type="transmembrane region" description="Helical" evidence="7">
    <location>
        <begin position="59"/>
        <end position="76"/>
    </location>
</feature>
<evidence type="ECO:0000256" key="5">
    <source>
        <dbReference type="ARBA" id="ARBA00022989"/>
    </source>
</evidence>
<evidence type="ECO:0000256" key="3">
    <source>
        <dbReference type="ARBA" id="ARBA00022448"/>
    </source>
</evidence>
<organism evidence="8 9">
    <name type="scientific">Porphyromonas loveana</name>
    <dbReference type="NCBI Taxonomy" id="1884669"/>
    <lineage>
        <taxon>Bacteria</taxon>
        <taxon>Pseudomonadati</taxon>
        <taxon>Bacteroidota</taxon>
        <taxon>Bacteroidia</taxon>
        <taxon>Bacteroidales</taxon>
        <taxon>Porphyromonadaceae</taxon>
        <taxon>Porphyromonas</taxon>
    </lineage>
</organism>
<dbReference type="PANTHER" id="PTHR42810">
    <property type="entry name" value="PURINE PERMEASE C1399.01C-RELATED"/>
    <property type="match status" value="1"/>
</dbReference>
<feature type="transmembrane region" description="Helical" evidence="7">
    <location>
        <begin position="350"/>
        <end position="368"/>
    </location>
</feature>
<feature type="transmembrane region" description="Helical" evidence="7">
    <location>
        <begin position="82"/>
        <end position="102"/>
    </location>
</feature>
<accession>A0A2U1F6M6</accession>
<keyword evidence="6 7" id="KW-0472">Membrane</keyword>
<dbReference type="GO" id="GO:0005886">
    <property type="term" value="C:plasma membrane"/>
    <property type="evidence" value="ECO:0007669"/>
    <property type="project" value="UniProtKB-ARBA"/>
</dbReference>
<evidence type="ECO:0000256" key="2">
    <source>
        <dbReference type="ARBA" id="ARBA00008821"/>
    </source>
</evidence>
<dbReference type="GO" id="GO:0042907">
    <property type="term" value="F:xanthine transmembrane transporter activity"/>
    <property type="evidence" value="ECO:0007669"/>
    <property type="project" value="TreeGrafter"/>
</dbReference>
<feature type="transmembrane region" description="Helical" evidence="7">
    <location>
        <begin position="142"/>
        <end position="159"/>
    </location>
</feature>
<evidence type="ECO:0000313" key="9">
    <source>
        <dbReference type="Proteomes" id="UP000245462"/>
    </source>
</evidence>
<protein>
    <submittedName>
        <fullName evidence="8">Uracil permease</fullName>
    </submittedName>
</protein>
<dbReference type="GeneID" id="94551379"/>
<feature type="transmembrane region" description="Helical" evidence="7">
    <location>
        <begin position="166"/>
        <end position="184"/>
    </location>
</feature>
<keyword evidence="5 7" id="KW-1133">Transmembrane helix</keyword>
<keyword evidence="3" id="KW-0813">Transport</keyword>
<dbReference type="InterPro" id="IPR006042">
    <property type="entry name" value="Xan_ur_permease"/>
</dbReference>
<evidence type="ECO:0000256" key="6">
    <source>
        <dbReference type="ARBA" id="ARBA00023136"/>
    </source>
</evidence>
<evidence type="ECO:0000256" key="7">
    <source>
        <dbReference type="SAM" id="Phobius"/>
    </source>
</evidence>